<dbReference type="GO" id="GO:0000139">
    <property type="term" value="C:Golgi membrane"/>
    <property type="evidence" value="ECO:0007669"/>
    <property type="project" value="EnsemblFungi"/>
</dbReference>
<accession>A0A139ALL2</accession>
<sequence>MSGLRQRKGAAAGPATVFDTIKSFDAYAKPLDDFRIKTKTGGIVTLISFVLVALLVISEFVEYWTPRMEPSLVVETARKERMWIDLNVTFPHMPCMLLGVDVMDVTGEQQNDVSANIFKVRIDQMGGKIDEEAARIGHEPISEDKQKALAARRDDPSYCGSCYGSDEGCCNSCQSVKEAYGRKGWSFNPDNVEQCIAEGYIDELALQRNEGCLIHGHLEVNRVAGNVHFAPGKSFQQSNMHVHDVFGFVAETSRFDEGDGKGSPITFGHRVNKMAFGKATPFRNPLDGVEKEGTDVTTTYQYFIKVVGTRYVFLNGTTTSTNQFSVTEHVKSARAADGTGMLGLPGVFFNYEISPMTVVHTQTQRSLGSFVTGVCAVVGGIFTVAGLVDGALYGANRLRTGKVDLGKGS</sequence>
<dbReference type="InterPro" id="IPR039542">
    <property type="entry name" value="Erv_N"/>
</dbReference>
<dbReference type="GO" id="GO:0006888">
    <property type="term" value="P:endoplasmic reticulum to Golgi vesicle-mediated transport"/>
    <property type="evidence" value="ECO:0007669"/>
    <property type="project" value="EnsemblFungi"/>
</dbReference>
<protein>
    <submittedName>
        <fullName evidence="9">DUF1692-domain-containing protein</fullName>
    </submittedName>
</protein>
<dbReference type="PANTHER" id="PTHR10984:SF25">
    <property type="entry name" value="ENDOPLASMIC RETICULUM-GOLGI INTERMEDIATE COMPARTMENT PROTEIN 3"/>
    <property type="match status" value="1"/>
</dbReference>
<evidence type="ECO:0000256" key="3">
    <source>
        <dbReference type="ARBA" id="ARBA00022692"/>
    </source>
</evidence>
<dbReference type="GO" id="GO:0061852">
    <property type="term" value="C:retrograde transporter complex, Golgi to ER"/>
    <property type="evidence" value="ECO:0007669"/>
    <property type="project" value="EnsemblFungi"/>
</dbReference>
<dbReference type="GO" id="GO:0005789">
    <property type="term" value="C:endoplasmic reticulum membrane"/>
    <property type="evidence" value="ECO:0007669"/>
    <property type="project" value="EnsemblFungi"/>
</dbReference>
<evidence type="ECO:0000259" key="7">
    <source>
        <dbReference type="Pfam" id="PF07970"/>
    </source>
</evidence>
<evidence type="ECO:0000313" key="9">
    <source>
        <dbReference type="EMBL" id="KXS17676.1"/>
    </source>
</evidence>
<dbReference type="STRING" id="1344416.A0A139ALL2"/>
<dbReference type="PANTHER" id="PTHR10984">
    <property type="entry name" value="ENDOPLASMIC RETICULUM-GOLGI INTERMEDIATE COMPARTMENT PROTEIN"/>
    <property type="match status" value="1"/>
</dbReference>
<gene>
    <name evidence="9" type="ORF">M427DRAFT_153579</name>
</gene>
<dbReference type="AlphaFoldDB" id="A0A139ALL2"/>
<feature type="transmembrane region" description="Helical" evidence="6">
    <location>
        <begin position="370"/>
        <end position="392"/>
    </location>
</feature>
<proteinExistence type="inferred from homology"/>
<dbReference type="Proteomes" id="UP000070544">
    <property type="component" value="Unassembled WGS sequence"/>
</dbReference>
<evidence type="ECO:0000259" key="8">
    <source>
        <dbReference type="Pfam" id="PF13850"/>
    </source>
</evidence>
<evidence type="ECO:0000256" key="2">
    <source>
        <dbReference type="ARBA" id="ARBA00005648"/>
    </source>
</evidence>
<evidence type="ECO:0000256" key="1">
    <source>
        <dbReference type="ARBA" id="ARBA00004141"/>
    </source>
</evidence>
<evidence type="ECO:0000313" key="10">
    <source>
        <dbReference type="Proteomes" id="UP000070544"/>
    </source>
</evidence>
<keyword evidence="3 6" id="KW-0812">Transmembrane</keyword>
<evidence type="ECO:0000256" key="5">
    <source>
        <dbReference type="ARBA" id="ARBA00023136"/>
    </source>
</evidence>
<evidence type="ECO:0000256" key="4">
    <source>
        <dbReference type="ARBA" id="ARBA00022989"/>
    </source>
</evidence>
<dbReference type="EMBL" id="KQ965745">
    <property type="protein sequence ID" value="KXS17676.1"/>
    <property type="molecule type" value="Genomic_DNA"/>
</dbReference>
<dbReference type="Pfam" id="PF13850">
    <property type="entry name" value="ERGIC_N"/>
    <property type="match status" value="1"/>
</dbReference>
<reference evidence="9 10" key="1">
    <citation type="journal article" date="2015" name="Genome Biol. Evol.">
        <title>Phylogenomic analyses indicate that early fungi evolved digesting cell walls of algal ancestors of land plants.</title>
        <authorList>
            <person name="Chang Y."/>
            <person name="Wang S."/>
            <person name="Sekimoto S."/>
            <person name="Aerts A.L."/>
            <person name="Choi C."/>
            <person name="Clum A."/>
            <person name="LaButti K.M."/>
            <person name="Lindquist E.A."/>
            <person name="Yee Ngan C."/>
            <person name="Ohm R.A."/>
            <person name="Salamov A.A."/>
            <person name="Grigoriev I.V."/>
            <person name="Spatafora J.W."/>
            <person name="Berbee M.L."/>
        </authorList>
    </citation>
    <scope>NUCLEOTIDE SEQUENCE [LARGE SCALE GENOMIC DNA]</scope>
    <source>
        <strain evidence="9 10">JEL478</strain>
    </source>
</reference>
<dbReference type="OrthoDB" id="270930at2759"/>
<feature type="domain" description="Endoplasmic reticulum vesicle transporter N-terminal" evidence="8">
    <location>
        <begin position="21"/>
        <end position="110"/>
    </location>
</feature>
<keyword evidence="10" id="KW-1185">Reference proteome</keyword>
<organism evidence="9 10">
    <name type="scientific">Gonapodya prolifera (strain JEL478)</name>
    <name type="common">Monoblepharis prolifera</name>
    <dbReference type="NCBI Taxonomy" id="1344416"/>
    <lineage>
        <taxon>Eukaryota</taxon>
        <taxon>Fungi</taxon>
        <taxon>Fungi incertae sedis</taxon>
        <taxon>Chytridiomycota</taxon>
        <taxon>Chytridiomycota incertae sedis</taxon>
        <taxon>Monoblepharidomycetes</taxon>
        <taxon>Monoblepharidales</taxon>
        <taxon>Gonapodyaceae</taxon>
        <taxon>Gonapodya</taxon>
    </lineage>
</organism>
<comment type="subcellular location">
    <subcellularLocation>
        <location evidence="1">Membrane</location>
        <topology evidence="1">Multi-pass membrane protein</topology>
    </subcellularLocation>
</comment>
<feature type="transmembrane region" description="Helical" evidence="6">
    <location>
        <begin position="43"/>
        <end position="64"/>
    </location>
</feature>
<keyword evidence="5 6" id="KW-0472">Membrane</keyword>
<dbReference type="InterPro" id="IPR045888">
    <property type="entry name" value="Erv"/>
</dbReference>
<dbReference type="Pfam" id="PF07970">
    <property type="entry name" value="COPIIcoated_ERV"/>
    <property type="match status" value="1"/>
</dbReference>
<keyword evidence="4 6" id="KW-1133">Transmembrane helix</keyword>
<dbReference type="OMA" id="QRHEGCR"/>
<dbReference type="GO" id="GO:0030134">
    <property type="term" value="C:COPII-coated ER to Golgi transport vesicle"/>
    <property type="evidence" value="ECO:0007669"/>
    <property type="project" value="EnsemblFungi"/>
</dbReference>
<dbReference type="GO" id="GO:0006890">
    <property type="term" value="P:retrograde vesicle-mediated transport, Golgi to endoplasmic reticulum"/>
    <property type="evidence" value="ECO:0007669"/>
    <property type="project" value="EnsemblFungi"/>
</dbReference>
<feature type="domain" description="Endoplasmic reticulum vesicle transporter C-terminal" evidence="7">
    <location>
        <begin position="162"/>
        <end position="389"/>
    </location>
</feature>
<evidence type="ECO:0000256" key="6">
    <source>
        <dbReference type="SAM" id="Phobius"/>
    </source>
</evidence>
<comment type="similarity">
    <text evidence="2">Belongs to the ERGIC family.</text>
</comment>
<name>A0A139ALL2_GONPJ</name>
<dbReference type="InterPro" id="IPR012936">
    <property type="entry name" value="Erv_C"/>
</dbReference>